<dbReference type="Proteomes" id="UP001497516">
    <property type="component" value="Chromosome 6"/>
</dbReference>
<evidence type="ECO:0000313" key="1">
    <source>
        <dbReference type="EMBL" id="CAL1396969.1"/>
    </source>
</evidence>
<sequence length="96" mass="10664">MVEKPLLSSAMSLMYYRGREHEKEVAPTNNSRSWAQGPAGWGLMKWAKAHSTEAPYAGPDLLGQRSFGLKEWGGWDWIEKQKGKGKASGGRTRGNN</sequence>
<name>A0AAV2FG35_9ROSI</name>
<reference evidence="1 2" key="1">
    <citation type="submission" date="2024-04" db="EMBL/GenBank/DDBJ databases">
        <authorList>
            <person name="Fracassetti M."/>
        </authorList>
    </citation>
    <scope>NUCLEOTIDE SEQUENCE [LARGE SCALE GENOMIC DNA]</scope>
</reference>
<accession>A0AAV2FG35</accession>
<organism evidence="1 2">
    <name type="scientific">Linum trigynum</name>
    <dbReference type="NCBI Taxonomy" id="586398"/>
    <lineage>
        <taxon>Eukaryota</taxon>
        <taxon>Viridiplantae</taxon>
        <taxon>Streptophyta</taxon>
        <taxon>Embryophyta</taxon>
        <taxon>Tracheophyta</taxon>
        <taxon>Spermatophyta</taxon>
        <taxon>Magnoliopsida</taxon>
        <taxon>eudicotyledons</taxon>
        <taxon>Gunneridae</taxon>
        <taxon>Pentapetalae</taxon>
        <taxon>rosids</taxon>
        <taxon>fabids</taxon>
        <taxon>Malpighiales</taxon>
        <taxon>Linaceae</taxon>
        <taxon>Linum</taxon>
    </lineage>
</organism>
<proteinExistence type="predicted"/>
<keyword evidence="2" id="KW-1185">Reference proteome</keyword>
<dbReference type="EMBL" id="OZ034819">
    <property type="protein sequence ID" value="CAL1396969.1"/>
    <property type="molecule type" value="Genomic_DNA"/>
</dbReference>
<gene>
    <name evidence="1" type="ORF">LTRI10_LOCUS37301</name>
</gene>
<protein>
    <submittedName>
        <fullName evidence="1">Uncharacterized protein</fullName>
    </submittedName>
</protein>
<evidence type="ECO:0000313" key="2">
    <source>
        <dbReference type="Proteomes" id="UP001497516"/>
    </source>
</evidence>
<dbReference type="AlphaFoldDB" id="A0AAV2FG35"/>